<evidence type="ECO:0000259" key="6">
    <source>
        <dbReference type="PROSITE" id="PS51294"/>
    </source>
</evidence>
<dbReference type="OrthoDB" id="2143914at2759"/>
<dbReference type="SUPFAM" id="SSF46689">
    <property type="entry name" value="Homeodomain-like"/>
    <property type="match status" value="1"/>
</dbReference>
<dbReference type="Gene3D" id="1.10.10.60">
    <property type="entry name" value="Homeodomain-like"/>
    <property type="match status" value="2"/>
</dbReference>
<dbReference type="EMBL" id="NKQK01000015">
    <property type="protein sequence ID" value="PSS10303.1"/>
    <property type="molecule type" value="Genomic_DNA"/>
</dbReference>
<feature type="domain" description="Myb-like" evidence="5">
    <location>
        <begin position="25"/>
        <end position="74"/>
    </location>
</feature>
<organism evidence="7 8">
    <name type="scientific">Actinidia chinensis var. chinensis</name>
    <name type="common">Chinese soft-hair kiwi</name>
    <dbReference type="NCBI Taxonomy" id="1590841"/>
    <lineage>
        <taxon>Eukaryota</taxon>
        <taxon>Viridiplantae</taxon>
        <taxon>Streptophyta</taxon>
        <taxon>Embryophyta</taxon>
        <taxon>Tracheophyta</taxon>
        <taxon>Spermatophyta</taxon>
        <taxon>Magnoliopsida</taxon>
        <taxon>eudicotyledons</taxon>
        <taxon>Gunneridae</taxon>
        <taxon>Pentapetalae</taxon>
        <taxon>asterids</taxon>
        <taxon>Ericales</taxon>
        <taxon>Actinidiaceae</taxon>
        <taxon>Actinidia</taxon>
    </lineage>
</organism>
<dbReference type="CDD" id="cd00167">
    <property type="entry name" value="SANT"/>
    <property type="match status" value="2"/>
</dbReference>
<reference evidence="7 8" key="1">
    <citation type="submission" date="2017-07" db="EMBL/GenBank/DDBJ databases">
        <title>An improved, manually edited Actinidia chinensis var. chinensis (kiwifruit) genome highlights the challenges associated with draft genomes and gene prediction in plants.</title>
        <authorList>
            <person name="Pilkington S."/>
            <person name="Crowhurst R."/>
            <person name="Hilario E."/>
            <person name="Nardozza S."/>
            <person name="Fraser L."/>
            <person name="Peng Y."/>
            <person name="Gunaseelan K."/>
            <person name="Simpson R."/>
            <person name="Tahir J."/>
            <person name="Deroles S."/>
            <person name="Templeton K."/>
            <person name="Luo Z."/>
            <person name="Davy M."/>
            <person name="Cheng C."/>
            <person name="Mcneilage M."/>
            <person name="Scaglione D."/>
            <person name="Liu Y."/>
            <person name="Zhang Q."/>
            <person name="Datson P."/>
            <person name="De Silva N."/>
            <person name="Gardiner S."/>
            <person name="Bassett H."/>
            <person name="Chagne D."/>
            <person name="Mccallum J."/>
            <person name="Dzierzon H."/>
            <person name="Deng C."/>
            <person name="Wang Y.-Y."/>
            <person name="Barron N."/>
            <person name="Manako K."/>
            <person name="Bowen J."/>
            <person name="Foster T."/>
            <person name="Erridge Z."/>
            <person name="Tiffin H."/>
            <person name="Waite C."/>
            <person name="Davies K."/>
            <person name="Grierson E."/>
            <person name="Laing W."/>
            <person name="Kirk R."/>
            <person name="Chen X."/>
            <person name="Wood M."/>
            <person name="Montefiori M."/>
            <person name="Brummell D."/>
            <person name="Schwinn K."/>
            <person name="Catanach A."/>
            <person name="Fullerton C."/>
            <person name="Li D."/>
            <person name="Meiyalaghan S."/>
            <person name="Nieuwenhuizen N."/>
            <person name="Read N."/>
            <person name="Prakash R."/>
            <person name="Hunter D."/>
            <person name="Zhang H."/>
            <person name="Mckenzie M."/>
            <person name="Knabel M."/>
            <person name="Harris A."/>
            <person name="Allan A."/>
            <person name="Chen A."/>
            <person name="Janssen B."/>
            <person name="Plunkett B."/>
            <person name="Dwamena C."/>
            <person name="Voogd C."/>
            <person name="Leif D."/>
            <person name="Lafferty D."/>
            <person name="Souleyre E."/>
            <person name="Varkonyi-Gasic E."/>
            <person name="Gambi F."/>
            <person name="Hanley J."/>
            <person name="Yao J.-L."/>
            <person name="Cheung J."/>
            <person name="David K."/>
            <person name="Warren B."/>
            <person name="Marsh K."/>
            <person name="Snowden K."/>
            <person name="Lin-Wang K."/>
            <person name="Brian L."/>
            <person name="Martinez-Sanchez M."/>
            <person name="Wang M."/>
            <person name="Ileperuma N."/>
            <person name="Macnee N."/>
            <person name="Campin R."/>
            <person name="Mcatee P."/>
            <person name="Drummond R."/>
            <person name="Espley R."/>
            <person name="Ireland H."/>
            <person name="Wu R."/>
            <person name="Atkinson R."/>
            <person name="Karunairetnam S."/>
            <person name="Bulley S."/>
            <person name="Chunkath S."/>
            <person name="Hanley Z."/>
            <person name="Storey R."/>
            <person name="Thrimawithana A."/>
            <person name="Thomson S."/>
            <person name="David C."/>
            <person name="Testolin R."/>
        </authorList>
    </citation>
    <scope>NUCLEOTIDE SEQUENCE [LARGE SCALE GENOMIC DNA]</scope>
    <source>
        <strain evidence="8">cv. Red5</strain>
        <tissue evidence="7">Young leaf</tissue>
    </source>
</reference>
<dbReference type="InterPro" id="IPR009057">
    <property type="entry name" value="Homeodomain-like_sf"/>
</dbReference>
<dbReference type="InterPro" id="IPR015495">
    <property type="entry name" value="Myb_TF_plants"/>
</dbReference>
<keyword evidence="8" id="KW-1185">Reference proteome</keyword>
<dbReference type="PANTHER" id="PTHR10641">
    <property type="entry name" value="MYB FAMILY TRANSCRIPTION FACTOR"/>
    <property type="match status" value="1"/>
</dbReference>
<keyword evidence="4" id="KW-0539">Nucleus</keyword>
<dbReference type="GO" id="GO:0005634">
    <property type="term" value="C:nucleus"/>
    <property type="evidence" value="ECO:0007669"/>
    <property type="project" value="UniProtKB-SubCell"/>
</dbReference>
<evidence type="ECO:0000313" key="7">
    <source>
        <dbReference type="EMBL" id="PSS10303.1"/>
    </source>
</evidence>
<dbReference type="GO" id="GO:0003677">
    <property type="term" value="F:DNA binding"/>
    <property type="evidence" value="ECO:0007669"/>
    <property type="project" value="UniProtKB-KW"/>
</dbReference>
<dbReference type="Proteomes" id="UP000241394">
    <property type="component" value="Chromosome LG15"/>
</dbReference>
<evidence type="ECO:0000256" key="4">
    <source>
        <dbReference type="ARBA" id="ARBA00023242"/>
    </source>
</evidence>
<evidence type="ECO:0000256" key="1">
    <source>
        <dbReference type="ARBA" id="ARBA00004123"/>
    </source>
</evidence>
<name>A0A2R6QLM8_ACTCC</name>
<evidence type="ECO:0000256" key="2">
    <source>
        <dbReference type="ARBA" id="ARBA00022737"/>
    </source>
</evidence>
<evidence type="ECO:0000259" key="5">
    <source>
        <dbReference type="PROSITE" id="PS50090"/>
    </source>
</evidence>
<dbReference type="PROSITE" id="PS50090">
    <property type="entry name" value="MYB_LIKE"/>
    <property type="match status" value="2"/>
</dbReference>
<comment type="caution">
    <text evidence="7">The sequence shown here is derived from an EMBL/GenBank/DDBJ whole genome shotgun (WGS) entry which is preliminary data.</text>
</comment>
<feature type="domain" description="HTH myb-type" evidence="6">
    <location>
        <begin position="22"/>
        <end position="74"/>
    </location>
</feature>
<dbReference type="FunFam" id="1.10.10.60:FF:000001">
    <property type="entry name" value="MYB-related transcription factor"/>
    <property type="match status" value="1"/>
</dbReference>
<gene>
    <name evidence="7" type="ORF">CEY00_Acc17397</name>
</gene>
<dbReference type="PROSITE" id="PS51294">
    <property type="entry name" value="HTH_MYB"/>
    <property type="match status" value="2"/>
</dbReference>
<sequence>MFLENKIVSLVEMARAHCCKKLMALKKGAWSPEEDRKLITYIKRYRIWNWGEMPKAAGLLRSGKSCRLRWMNYLRPNIKHGNFTREEDETIIKIHEMMGNKWAAIAAALPGRTDNEIKNHWHTHLKKRSRKPVTRSEASTCEANQKDLVPELNILVPNDDPEANASPCFGLSKNQNIEAHLGSESENFGDPIGFWEEPLTVENLYLESLQEMIVDPGFVIPYCDLWCPEPMSQYGVYNDLWFNLSVPTDMDSGVIEPSFQF</sequence>
<dbReference type="PANTHER" id="PTHR10641:SF1244">
    <property type="entry name" value="TRICHOME DIFFERENTIATION PROTEIN GL1-LIKE"/>
    <property type="match status" value="1"/>
</dbReference>
<dbReference type="InterPro" id="IPR001005">
    <property type="entry name" value="SANT/Myb"/>
</dbReference>
<dbReference type="Gramene" id="PSS10303">
    <property type="protein sequence ID" value="PSS10303"/>
    <property type="gene ID" value="CEY00_Acc17397"/>
</dbReference>
<evidence type="ECO:0000313" key="8">
    <source>
        <dbReference type="Proteomes" id="UP000241394"/>
    </source>
</evidence>
<feature type="domain" description="Myb-like" evidence="5">
    <location>
        <begin position="75"/>
        <end position="125"/>
    </location>
</feature>
<protein>
    <submittedName>
        <fullName evidence="7">Myb-related protein like</fullName>
    </submittedName>
</protein>
<accession>A0A2R6QLM8</accession>
<feature type="domain" description="HTH myb-type" evidence="6">
    <location>
        <begin position="75"/>
        <end position="129"/>
    </location>
</feature>
<keyword evidence="3" id="KW-0238">DNA-binding</keyword>
<dbReference type="AlphaFoldDB" id="A0A2R6QLM8"/>
<reference evidence="8" key="2">
    <citation type="journal article" date="2018" name="BMC Genomics">
        <title>A manually annotated Actinidia chinensis var. chinensis (kiwifruit) genome highlights the challenges associated with draft genomes and gene prediction in plants.</title>
        <authorList>
            <person name="Pilkington S.M."/>
            <person name="Crowhurst R."/>
            <person name="Hilario E."/>
            <person name="Nardozza S."/>
            <person name="Fraser L."/>
            <person name="Peng Y."/>
            <person name="Gunaseelan K."/>
            <person name="Simpson R."/>
            <person name="Tahir J."/>
            <person name="Deroles S.C."/>
            <person name="Templeton K."/>
            <person name="Luo Z."/>
            <person name="Davy M."/>
            <person name="Cheng C."/>
            <person name="McNeilage M."/>
            <person name="Scaglione D."/>
            <person name="Liu Y."/>
            <person name="Zhang Q."/>
            <person name="Datson P."/>
            <person name="De Silva N."/>
            <person name="Gardiner S.E."/>
            <person name="Bassett H."/>
            <person name="Chagne D."/>
            <person name="McCallum J."/>
            <person name="Dzierzon H."/>
            <person name="Deng C."/>
            <person name="Wang Y.Y."/>
            <person name="Barron L."/>
            <person name="Manako K."/>
            <person name="Bowen J."/>
            <person name="Foster T.M."/>
            <person name="Erridge Z.A."/>
            <person name="Tiffin H."/>
            <person name="Waite C.N."/>
            <person name="Davies K.M."/>
            <person name="Grierson E.P."/>
            <person name="Laing W.A."/>
            <person name="Kirk R."/>
            <person name="Chen X."/>
            <person name="Wood M."/>
            <person name="Montefiori M."/>
            <person name="Brummell D.A."/>
            <person name="Schwinn K.E."/>
            <person name="Catanach A."/>
            <person name="Fullerton C."/>
            <person name="Li D."/>
            <person name="Meiyalaghan S."/>
            <person name="Nieuwenhuizen N."/>
            <person name="Read N."/>
            <person name="Prakash R."/>
            <person name="Hunter D."/>
            <person name="Zhang H."/>
            <person name="McKenzie M."/>
            <person name="Knabel M."/>
            <person name="Harris A."/>
            <person name="Allan A.C."/>
            <person name="Gleave A."/>
            <person name="Chen A."/>
            <person name="Janssen B.J."/>
            <person name="Plunkett B."/>
            <person name="Ampomah-Dwamena C."/>
            <person name="Voogd C."/>
            <person name="Leif D."/>
            <person name="Lafferty D."/>
            <person name="Souleyre E.J.F."/>
            <person name="Varkonyi-Gasic E."/>
            <person name="Gambi F."/>
            <person name="Hanley J."/>
            <person name="Yao J.L."/>
            <person name="Cheung J."/>
            <person name="David K.M."/>
            <person name="Warren B."/>
            <person name="Marsh K."/>
            <person name="Snowden K.C."/>
            <person name="Lin-Wang K."/>
            <person name="Brian L."/>
            <person name="Martinez-Sanchez M."/>
            <person name="Wang M."/>
            <person name="Ileperuma N."/>
            <person name="Macnee N."/>
            <person name="Campin R."/>
            <person name="McAtee P."/>
            <person name="Drummond R.S.M."/>
            <person name="Espley R.V."/>
            <person name="Ireland H.S."/>
            <person name="Wu R."/>
            <person name="Atkinson R.G."/>
            <person name="Karunairetnam S."/>
            <person name="Bulley S."/>
            <person name="Chunkath S."/>
            <person name="Hanley Z."/>
            <person name="Storey R."/>
            <person name="Thrimawithana A.H."/>
            <person name="Thomson S."/>
            <person name="David C."/>
            <person name="Testolin R."/>
            <person name="Huang H."/>
            <person name="Hellens R.P."/>
            <person name="Schaffer R.J."/>
        </authorList>
    </citation>
    <scope>NUCLEOTIDE SEQUENCE [LARGE SCALE GENOMIC DNA]</scope>
    <source>
        <strain evidence="8">cv. Red5</strain>
    </source>
</reference>
<dbReference type="InterPro" id="IPR017930">
    <property type="entry name" value="Myb_dom"/>
</dbReference>
<comment type="subcellular location">
    <subcellularLocation>
        <location evidence="1">Nucleus</location>
    </subcellularLocation>
</comment>
<evidence type="ECO:0000256" key="3">
    <source>
        <dbReference type="ARBA" id="ARBA00023125"/>
    </source>
</evidence>
<dbReference type="Pfam" id="PF00249">
    <property type="entry name" value="Myb_DNA-binding"/>
    <property type="match status" value="2"/>
</dbReference>
<dbReference type="SMART" id="SM00717">
    <property type="entry name" value="SANT"/>
    <property type="match status" value="2"/>
</dbReference>
<proteinExistence type="predicted"/>
<keyword evidence="2" id="KW-0677">Repeat</keyword>
<dbReference type="InParanoid" id="A0A2R6QLM8"/>